<dbReference type="AlphaFoldDB" id="A0A4Q2T9F7"/>
<keyword evidence="4" id="KW-1185">Reference proteome</keyword>
<feature type="chain" id="PRO_5020450128" evidence="1">
    <location>
        <begin position="27"/>
        <end position="320"/>
    </location>
</feature>
<comment type="caution">
    <text evidence="3">The sequence shown here is derived from an EMBL/GenBank/DDBJ whole genome shotgun (WGS) entry which is preliminary data.</text>
</comment>
<proteinExistence type="predicted"/>
<dbReference type="Pfam" id="PF21959">
    <property type="entry name" value="DUF6923"/>
    <property type="match status" value="1"/>
</dbReference>
<dbReference type="EMBL" id="SDWV01000003">
    <property type="protein sequence ID" value="RYC13734.1"/>
    <property type="molecule type" value="Genomic_DNA"/>
</dbReference>
<dbReference type="InterPro" id="IPR051200">
    <property type="entry name" value="Host-pathogen_enzymatic-act"/>
</dbReference>
<feature type="domain" description="DUF6923" evidence="2">
    <location>
        <begin position="95"/>
        <end position="175"/>
    </location>
</feature>
<protein>
    <submittedName>
        <fullName evidence="3">Superoxide dismutase</fullName>
    </submittedName>
</protein>
<reference evidence="3 4" key="1">
    <citation type="submission" date="2019-01" db="EMBL/GenBank/DDBJ databases">
        <title>Novel species of Nocardioides.</title>
        <authorList>
            <person name="Liu Q."/>
            <person name="X Y.-H."/>
        </authorList>
    </citation>
    <scope>NUCLEOTIDE SEQUENCE [LARGE SCALE GENOMIC DNA]</scope>
    <source>
        <strain evidence="3 4">HLT2-9</strain>
    </source>
</reference>
<sequence>MSRLLASGAVAVLSLTLVSGVQPANAVRATPDGSFPARLELPDGFQPEGIATGAGPTAWLGSRADGDIYELSLRTGEGRTISEGPGTPSLGLKHDRDGRLYVAGGTSGTARVIDTETGAVLRDIPLATAPSFVNDVVLTKGAAWFTDSNRAQLYRVDRSPDGEPATIATTVPLTGEWVQGAGLGGNGISTTPTGHALLVVNSTSGLLYRVEPATGVATEVDLGGASLTMGDGLLRHGRTLYVVRNRANEIAVIRLSKSGLTGRLVRTIDADDLAGTTSFDVPTTVGRFGSRLYLPNARFTTPPTPTTDYWVTEVPARAGD</sequence>
<evidence type="ECO:0000259" key="2">
    <source>
        <dbReference type="Pfam" id="PF21959"/>
    </source>
</evidence>
<dbReference type="InterPro" id="IPR015943">
    <property type="entry name" value="WD40/YVTN_repeat-like_dom_sf"/>
</dbReference>
<dbReference type="RefSeq" id="WP_129424858.1">
    <property type="nucleotide sequence ID" value="NZ_SDWV01000003.1"/>
</dbReference>
<feature type="signal peptide" evidence="1">
    <location>
        <begin position="1"/>
        <end position="26"/>
    </location>
</feature>
<dbReference type="PANTHER" id="PTHR47197:SF3">
    <property type="entry name" value="DIHYDRO-HEME D1 DEHYDROGENASE"/>
    <property type="match status" value="1"/>
</dbReference>
<dbReference type="Gene3D" id="2.130.10.10">
    <property type="entry name" value="YVTN repeat-like/Quinoprotein amine dehydrogenase"/>
    <property type="match status" value="2"/>
</dbReference>
<evidence type="ECO:0000256" key="1">
    <source>
        <dbReference type="SAM" id="SignalP"/>
    </source>
</evidence>
<accession>A0A4Q2T9F7</accession>
<dbReference type="PANTHER" id="PTHR47197">
    <property type="entry name" value="PROTEIN NIRF"/>
    <property type="match status" value="1"/>
</dbReference>
<keyword evidence="1" id="KW-0732">Signal</keyword>
<name>A0A4Q2T9F7_9ACTN</name>
<gene>
    <name evidence="3" type="ORF">EUA94_03780</name>
</gene>
<evidence type="ECO:0000313" key="4">
    <source>
        <dbReference type="Proteomes" id="UP000291101"/>
    </source>
</evidence>
<dbReference type="OrthoDB" id="504981at2"/>
<dbReference type="SUPFAM" id="SSF63829">
    <property type="entry name" value="Calcium-dependent phosphotriesterase"/>
    <property type="match status" value="1"/>
</dbReference>
<organism evidence="3 4">
    <name type="scientific">Nocardioides zhouii</name>
    <dbReference type="NCBI Taxonomy" id="1168729"/>
    <lineage>
        <taxon>Bacteria</taxon>
        <taxon>Bacillati</taxon>
        <taxon>Actinomycetota</taxon>
        <taxon>Actinomycetes</taxon>
        <taxon>Propionibacteriales</taxon>
        <taxon>Nocardioidaceae</taxon>
        <taxon>Nocardioides</taxon>
    </lineage>
</organism>
<dbReference type="Proteomes" id="UP000291101">
    <property type="component" value="Unassembled WGS sequence"/>
</dbReference>
<evidence type="ECO:0000313" key="3">
    <source>
        <dbReference type="EMBL" id="RYC13734.1"/>
    </source>
</evidence>
<dbReference type="InterPro" id="IPR054215">
    <property type="entry name" value="DUF6923"/>
</dbReference>